<dbReference type="OrthoDB" id="6159439at2759"/>
<keyword evidence="9" id="KW-1185">Reference proteome</keyword>
<evidence type="ECO:0000313" key="9">
    <source>
        <dbReference type="Proteomes" id="UP000248484"/>
    </source>
</evidence>
<evidence type="ECO:0000256" key="5">
    <source>
        <dbReference type="PROSITE-ProRule" id="PRU00108"/>
    </source>
</evidence>
<evidence type="ECO:0000256" key="4">
    <source>
        <dbReference type="ARBA" id="ARBA00023242"/>
    </source>
</evidence>
<dbReference type="GO" id="GO:0005634">
    <property type="term" value="C:nucleus"/>
    <property type="evidence" value="ECO:0007669"/>
    <property type="project" value="UniProtKB-SubCell"/>
</dbReference>
<feature type="DNA-binding region" description="Homeobox" evidence="5">
    <location>
        <begin position="24"/>
        <end position="83"/>
    </location>
</feature>
<dbReference type="InterPro" id="IPR001356">
    <property type="entry name" value="HD"/>
</dbReference>
<comment type="subcellular location">
    <subcellularLocation>
        <location evidence="1 5 6">Nucleus</location>
    </subcellularLocation>
</comment>
<feature type="region of interest" description="Disordered" evidence="7">
    <location>
        <begin position="1"/>
        <end position="26"/>
    </location>
</feature>
<dbReference type="AlphaFoldDB" id="A0A2Y9F5L3"/>
<evidence type="ECO:0000256" key="7">
    <source>
        <dbReference type="SAM" id="MobiDB-lite"/>
    </source>
</evidence>
<accession>A0A2Y9F5L3</accession>
<evidence type="ECO:0000313" key="10">
    <source>
        <dbReference type="RefSeq" id="XP_007114563.2"/>
    </source>
</evidence>
<feature type="region of interest" description="Disordered" evidence="7">
    <location>
        <begin position="90"/>
        <end position="125"/>
    </location>
</feature>
<evidence type="ECO:0000256" key="1">
    <source>
        <dbReference type="ARBA" id="ARBA00004123"/>
    </source>
</evidence>
<dbReference type="PANTHER" id="PTHR45793">
    <property type="entry name" value="HOMEOBOX PROTEIN"/>
    <property type="match status" value="1"/>
</dbReference>
<dbReference type="CTD" id="503834"/>
<gene>
    <name evidence="10" type="primary">DPRX</name>
</gene>
<dbReference type="GO" id="GO:0000978">
    <property type="term" value="F:RNA polymerase II cis-regulatory region sequence-specific DNA binding"/>
    <property type="evidence" value="ECO:0007669"/>
    <property type="project" value="TreeGrafter"/>
</dbReference>
<evidence type="ECO:0000256" key="3">
    <source>
        <dbReference type="ARBA" id="ARBA00023155"/>
    </source>
</evidence>
<dbReference type="PROSITE" id="PS50071">
    <property type="entry name" value="HOMEOBOX_2"/>
    <property type="match status" value="1"/>
</dbReference>
<dbReference type="PANTHER" id="PTHR45793:SF15">
    <property type="entry name" value="DIVERGENT PAIRED-RELATED HOMEOBOX"/>
    <property type="match status" value="1"/>
</dbReference>
<dbReference type="RefSeq" id="XP_007114563.2">
    <property type="nucleotide sequence ID" value="XM_007114501.2"/>
</dbReference>
<dbReference type="Proteomes" id="UP000248484">
    <property type="component" value="Chromosome 17"/>
</dbReference>
<feature type="domain" description="Homeobox" evidence="8">
    <location>
        <begin position="22"/>
        <end position="82"/>
    </location>
</feature>
<proteinExistence type="predicted"/>
<evidence type="ECO:0000256" key="2">
    <source>
        <dbReference type="ARBA" id="ARBA00023125"/>
    </source>
</evidence>
<keyword evidence="4 5" id="KW-0539">Nucleus</keyword>
<dbReference type="PROSITE" id="PS00027">
    <property type="entry name" value="HOMEOBOX_1"/>
    <property type="match status" value="1"/>
</dbReference>
<keyword evidence="3 5" id="KW-0371">Homeobox</keyword>
<dbReference type="CDD" id="cd00086">
    <property type="entry name" value="homeodomain"/>
    <property type="match status" value="1"/>
</dbReference>
<dbReference type="SMART" id="SM00389">
    <property type="entry name" value="HOX"/>
    <property type="match status" value="1"/>
</dbReference>
<dbReference type="KEGG" id="pcad:102994356"/>
<dbReference type="InterPro" id="IPR009057">
    <property type="entry name" value="Homeodomain-like_sf"/>
</dbReference>
<dbReference type="SUPFAM" id="SSF46689">
    <property type="entry name" value="Homeodomain-like"/>
    <property type="match status" value="1"/>
</dbReference>
<dbReference type="Gene3D" id="1.10.10.60">
    <property type="entry name" value="Homeodomain-like"/>
    <property type="match status" value="1"/>
</dbReference>
<organism evidence="9 10">
    <name type="scientific">Physeter macrocephalus</name>
    <name type="common">Sperm whale</name>
    <name type="synonym">Physeter catodon</name>
    <dbReference type="NCBI Taxonomy" id="9755"/>
    <lineage>
        <taxon>Eukaryota</taxon>
        <taxon>Metazoa</taxon>
        <taxon>Chordata</taxon>
        <taxon>Craniata</taxon>
        <taxon>Vertebrata</taxon>
        <taxon>Euteleostomi</taxon>
        <taxon>Mammalia</taxon>
        <taxon>Eutheria</taxon>
        <taxon>Laurasiatheria</taxon>
        <taxon>Artiodactyla</taxon>
        <taxon>Whippomorpha</taxon>
        <taxon>Cetacea</taxon>
        <taxon>Odontoceti</taxon>
        <taxon>Physeteridae</taxon>
        <taxon>Physeter</taxon>
    </lineage>
</organism>
<evidence type="ECO:0000256" key="6">
    <source>
        <dbReference type="RuleBase" id="RU000682"/>
    </source>
</evidence>
<dbReference type="Pfam" id="PF00046">
    <property type="entry name" value="Homeodomain"/>
    <property type="match status" value="1"/>
</dbReference>
<dbReference type="GO" id="GO:0000981">
    <property type="term" value="F:DNA-binding transcription factor activity, RNA polymerase II-specific"/>
    <property type="evidence" value="ECO:0007669"/>
    <property type="project" value="InterPro"/>
</dbReference>
<sequence>MEARLDYRVSDPDDLSKGKYQNHPKRKRTMFTKKQLAYLNFLFNKNPYPTPSLQREMASKMDVHPTVLQVWFKNHRAKLKQAKYEDFQLEQQEAQQQLSEAGGKISSSKGNMDTPPRSPNGTSPASLVYMDHPIPSFQLSRWCNLKAVTDHSLGHKMVYFGYCQDPNIYCLYPILEYQALSTSFNSNSFGSFSP</sequence>
<dbReference type="GeneID" id="102994356"/>
<name>A0A2Y9F5L3_PHYMC</name>
<protein>
    <submittedName>
        <fullName evidence="10">Divergent paired-related homeobox</fullName>
    </submittedName>
</protein>
<keyword evidence="2 5" id="KW-0238">DNA-binding</keyword>
<evidence type="ECO:0000259" key="8">
    <source>
        <dbReference type="PROSITE" id="PS50071"/>
    </source>
</evidence>
<dbReference type="InterPro" id="IPR017970">
    <property type="entry name" value="Homeobox_CS"/>
</dbReference>
<feature type="compositionally biased region" description="Low complexity" evidence="7">
    <location>
        <begin position="90"/>
        <end position="101"/>
    </location>
</feature>
<feature type="compositionally biased region" description="Basic and acidic residues" evidence="7">
    <location>
        <begin position="1"/>
        <end position="17"/>
    </location>
</feature>
<dbReference type="InParanoid" id="A0A2Y9F5L3"/>
<reference evidence="10" key="1">
    <citation type="submission" date="2025-08" db="UniProtKB">
        <authorList>
            <consortium name="RefSeq"/>
        </authorList>
    </citation>
    <scope>IDENTIFICATION</scope>
    <source>
        <tissue evidence="10">Muscle</tissue>
    </source>
</reference>